<comment type="caution">
    <text evidence="6">The sequence shown here is derived from an EMBL/GenBank/DDBJ whole genome shotgun (WGS) entry which is preliminary data.</text>
</comment>
<dbReference type="GO" id="GO:0015833">
    <property type="term" value="P:peptide transport"/>
    <property type="evidence" value="ECO:0007669"/>
    <property type="project" value="TreeGrafter"/>
</dbReference>
<comment type="similarity">
    <text evidence="1">Belongs to the bacterial solute-binding protein 5 family.</text>
</comment>
<evidence type="ECO:0008006" key="8">
    <source>
        <dbReference type="Google" id="ProtNLM"/>
    </source>
</evidence>
<protein>
    <recommendedName>
        <fullName evidence="8">Solute-binding protein family 5 domain-containing protein</fullName>
    </recommendedName>
</protein>
<sequence length="637" mass="72159">MRFPSFSQWKKLPGVLSRTEKIAAVIALAALLVSSGNLVQGSYLKLTKEVAAYGGLLQEHIVGSPRFLNPVYADVNDADRDLIQFLFSGLLEYTAEGTLVPDLAKDYEIQEGGKVFVFNLKENVQWHDGYPFGADDVVFTVKTIQDPKYKSPIRANWVGVDVEKIDSLKVRFSLSQPYAAFPERLTLKIIPAHIWENIDPENFALSFYNLQPIGTGPYKLEKVSQDKSGRVKEIRLERWRLYHREDPFISSVLFTFSDKEENSITTQFAKRTATYQFSIPRYFALFFNLDAPKDQAVIKEKNIREALGLAIDKNLLNERVFKGNAVVVDSPVRSDLFGLQAPEQSQRKDTEKALSLFAKEGYVQKEGKLVRQQNPIGEFRADLAKGSQGTEVRKLQECLARDHDVYPEGNITGMFGSLTQAAVIRFQEKYRAEILTPSGLAKGTGSVKAGTRAKLNELCGPQPEEDVPLTLTVTTLDQAPLTDVAKFLQEQWKELGIETIVQTYPQVELERDVIKPRNYQTLLFGEIIGKIPDPFPFWHSSQKKDPGLNLSSYESKEADQLLGSIRKELDEKSRAAKYEELQALLLKDAPALFLYDMPYTYETAQEVKGIKEHMIGDPSWRYAGMKNWYIKTKRVLK</sequence>
<dbReference type="InterPro" id="IPR039424">
    <property type="entry name" value="SBP_5"/>
</dbReference>
<keyword evidence="2" id="KW-0813">Transport</keyword>
<dbReference type="InterPro" id="IPR036365">
    <property type="entry name" value="PGBD-like_sf"/>
</dbReference>
<feature type="domain" description="Peptidoglycan binding-like" evidence="5">
    <location>
        <begin position="388"/>
        <end position="431"/>
    </location>
</feature>
<dbReference type="AlphaFoldDB" id="A0A1G2R1R9"/>
<gene>
    <name evidence="6" type="ORF">A3C82_00790</name>
</gene>
<dbReference type="Gene3D" id="3.10.105.10">
    <property type="entry name" value="Dipeptide-binding Protein, Domain 3"/>
    <property type="match status" value="1"/>
</dbReference>
<dbReference type="SUPFAM" id="SSF53850">
    <property type="entry name" value="Periplasmic binding protein-like II"/>
    <property type="match status" value="1"/>
</dbReference>
<feature type="domain" description="Solute-binding protein family 5" evidence="4">
    <location>
        <begin position="275"/>
        <end position="371"/>
    </location>
</feature>
<dbReference type="Proteomes" id="UP000176901">
    <property type="component" value="Unassembled WGS sequence"/>
</dbReference>
<dbReference type="Pfam" id="PF00496">
    <property type="entry name" value="SBP_bac_5"/>
    <property type="match status" value="2"/>
</dbReference>
<dbReference type="GO" id="GO:1904680">
    <property type="term" value="F:peptide transmembrane transporter activity"/>
    <property type="evidence" value="ECO:0007669"/>
    <property type="project" value="TreeGrafter"/>
</dbReference>
<dbReference type="InterPro" id="IPR002477">
    <property type="entry name" value="Peptidoglycan-bd-like"/>
</dbReference>
<dbReference type="InterPro" id="IPR030678">
    <property type="entry name" value="Peptide/Ni-bd"/>
</dbReference>
<organism evidence="6 7">
    <name type="scientific">Candidatus Wildermuthbacteria bacterium RIFCSPHIGHO2_02_FULL_47_12</name>
    <dbReference type="NCBI Taxonomy" id="1802451"/>
    <lineage>
        <taxon>Bacteria</taxon>
        <taxon>Candidatus Wildermuthiibacteriota</taxon>
    </lineage>
</organism>
<dbReference type="Gene3D" id="3.40.190.10">
    <property type="entry name" value="Periplasmic binding protein-like II"/>
    <property type="match status" value="1"/>
</dbReference>
<evidence type="ECO:0000313" key="7">
    <source>
        <dbReference type="Proteomes" id="UP000176901"/>
    </source>
</evidence>
<accession>A0A1G2R1R9</accession>
<dbReference type="InterPro" id="IPR036366">
    <property type="entry name" value="PGBDSf"/>
</dbReference>
<dbReference type="Pfam" id="PF01471">
    <property type="entry name" value="PG_binding_1"/>
    <property type="match status" value="1"/>
</dbReference>
<dbReference type="PIRSF" id="PIRSF002741">
    <property type="entry name" value="MppA"/>
    <property type="match status" value="1"/>
</dbReference>
<dbReference type="STRING" id="1802451.A3C82_00790"/>
<dbReference type="Gene3D" id="1.10.101.10">
    <property type="entry name" value="PGBD-like superfamily/PGBD"/>
    <property type="match status" value="1"/>
</dbReference>
<evidence type="ECO:0000256" key="2">
    <source>
        <dbReference type="ARBA" id="ARBA00022448"/>
    </source>
</evidence>
<dbReference type="SUPFAM" id="SSF47090">
    <property type="entry name" value="PGBD-like"/>
    <property type="match status" value="1"/>
</dbReference>
<dbReference type="GO" id="GO:0043190">
    <property type="term" value="C:ATP-binding cassette (ABC) transporter complex"/>
    <property type="evidence" value="ECO:0007669"/>
    <property type="project" value="InterPro"/>
</dbReference>
<evidence type="ECO:0000313" key="6">
    <source>
        <dbReference type="EMBL" id="OHA66796.1"/>
    </source>
</evidence>
<evidence type="ECO:0000259" key="4">
    <source>
        <dbReference type="Pfam" id="PF00496"/>
    </source>
</evidence>
<name>A0A1G2R1R9_9BACT</name>
<feature type="domain" description="Solute-binding protein family 5" evidence="4">
    <location>
        <begin position="98"/>
        <end position="263"/>
    </location>
</feature>
<evidence type="ECO:0000256" key="1">
    <source>
        <dbReference type="ARBA" id="ARBA00005695"/>
    </source>
</evidence>
<dbReference type="EMBL" id="MHTW01000024">
    <property type="protein sequence ID" value="OHA66796.1"/>
    <property type="molecule type" value="Genomic_DNA"/>
</dbReference>
<dbReference type="GO" id="GO:0042597">
    <property type="term" value="C:periplasmic space"/>
    <property type="evidence" value="ECO:0007669"/>
    <property type="project" value="UniProtKB-ARBA"/>
</dbReference>
<dbReference type="InterPro" id="IPR000914">
    <property type="entry name" value="SBP_5_dom"/>
</dbReference>
<reference evidence="6 7" key="1">
    <citation type="journal article" date="2016" name="Nat. Commun.">
        <title>Thousands of microbial genomes shed light on interconnected biogeochemical processes in an aquifer system.</title>
        <authorList>
            <person name="Anantharaman K."/>
            <person name="Brown C.T."/>
            <person name="Hug L.A."/>
            <person name="Sharon I."/>
            <person name="Castelle C.J."/>
            <person name="Probst A.J."/>
            <person name="Thomas B.C."/>
            <person name="Singh A."/>
            <person name="Wilkins M.J."/>
            <person name="Karaoz U."/>
            <person name="Brodie E.L."/>
            <person name="Williams K.H."/>
            <person name="Hubbard S.S."/>
            <person name="Banfield J.F."/>
        </authorList>
    </citation>
    <scope>NUCLEOTIDE SEQUENCE [LARGE SCALE GENOMIC DNA]</scope>
</reference>
<proteinExistence type="inferred from homology"/>
<evidence type="ECO:0000256" key="3">
    <source>
        <dbReference type="ARBA" id="ARBA00022729"/>
    </source>
</evidence>
<keyword evidence="3" id="KW-0732">Signal</keyword>
<evidence type="ECO:0000259" key="5">
    <source>
        <dbReference type="Pfam" id="PF01471"/>
    </source>
</evidence>
<dbReference type="PANTHER" id="PTHR30290:SF9">
    <property type="entry name" value="OLIGOPEPTIDE-BINDING PROTEIN APPA"/>
    <property type="match status" value="1"/>
</dbReference>
<dbReference type="PANTHER" id="PTHR30290">
    <property type="entry name" value="PERIPLASMIC BINDING COMPONENT OF ABC TRANSPORTER"/>
    <property type="match status" value="1"/>
</dbReference>
<dbReference type="Gene3D" id="3.90.76.10">
    <property type="entry name" value="Dipeptide-binding Protein, Domain 1"/>
    <property type="match status" value="1"/>
</dbReference>